<protein>
    <submittedName>
        <fullName evidence="2">Uncharacterized protein</fullName>
    </submittedName>
</protein>
<gene>
    <name evidence="2" type="ORF">PHJA_001379200</name>
</gene>
<dbReference type="PANTHER" id="PTHR36309:SF1">
    <property type="entry name" value="RNA-BINDING (RRM_RBD_RNP MOTIFS) FAMILY PROTEIN"/>
    <property type="match status" value="1"/>
</dbReference>
<dbReference type="AlphaFoldDB" id="A0A830CDJ9"/>
<dbReference type="PANTHER" id="PTHR36309">
    <property type="entry name" value="RNA-BINDING (RRM/RBD/RNP MOTIFS) FAMILY PROTEIN"/>
    <property type="match status" value="1"/>
</dbReference>
<dbReference type="EMBL" id="BMAC01000277">
    <property type="protein sequence ID" value="GFP92351.1"/>
    <property type="molecule type" value="Genomic_DNA"/>
</dbReference>
<dbReference type="Proteomes" id="UP000653305">
    <property type="component" value="Unassembled WGS sequence"/>
</dbReference>
<sequence>MIQNFQLFWSLSLIEITFILVRKHEAETSLVLEHQRNEEEKLANQQNETLKAHYKKYELLEGVFQDGFAKNLARQYDLPIADA</sequence>
<name>A0A830CDJ9_9LAMI</name>
<comment type="caution">
    <text evidence="2">The sequence shown here is derived from an EMBL/GenBank/DDBJ whole genome shotgun (WGS) entry which is preliminary data.</text>
</comment>
<feature type="chain" id="PRO_5032765073" evidence="1">
    <location>
        <begin position="27"/>
        <end position="83"/>
    </location>
</feature>
<keyword evidence="1" id="KW-0732">Signal</keyword>
<evidence type="ECO:0000313" key="2">
    <source>
        <dbReference type="EMBL" id="GFP92351.1"/>
    </source>
</evidence>
<dbReference type="InterPro" id="IPR053316">
    <property type="entry name" value="Epigenetic_reg_gene_expr"/>
</dbReference>
<evidence type="ECO:0000256" key="1">
    <source>
        <dbReference type="SAM" id="SignalP"/>
    </source>
</evidence>
<accession>A0A830CDJ9</accession>
<keyword evidence="3" id="KW-1185">Reference proteome</keyword>
<evidence type="ECO:0000313" key="3">
    <source>
        <dbReference type="Proteomes" id="UP000653305"/>
    </source>
</evidence>
<reference evidence="2" key="1">
    <citation type="submission" date="2020-07" db="EMBL/GenBank/DDBJ databases">
        <title>Ethylene signaling mediates host invasion by parasitic plants.</title>
        <authorList>
            <person name="Yoshida S."/>
        </authorList>
    </citation>
    <scope>NUCLEOTIDE SEQUENCE</scope>
    <source>
        <strain evidence="2">Okayama</strain>
    </source>
</reference>
<organism evidence="2 3">
    <name type="scientific">Phtheirospermum japonicum</name>
    <dbReference type="NCBI Taxonomy" id="374723"/>
    <lineage>
        <taxon>Eukaryota</taxon>
        <taxon>Viridiplantae</taxon>
        <taxon>Streptophyta</taxon>
        <taxon>Embryophyta</taxon>
        <taxon>Tracheophyta</taxon>
        <taxon>Spermatophyta</taxon>
        <taxon>Magnoliopsida</taxon>
        <taxon>eudicotyledons</taxon>
        <taxon>Gunneridae</taxon>
        <taxon>Pentapetalae</taxon>
        <taxon>asterids</taxon>
        <taxon>lamiids</taxon>
        <taxon>Lamiales</taxon>
        <taxon>Orobanchaceae</taxon>
        <taxon>Orobanchaceae incertae sedis</taxon>
        <taxon>Phtheirospermum</taxon>
    </lineage>
</organism>
<feature type="signal peptide" evidence="1">
    <location>
        <begin position="1"/>
        <end position="26"/>
    </location>
</feature>
<proteinExistence type="predicted"/>
<dbReference type="OrthoDB" id="1913496at2759"/>